<dbReference type="Proteomes" id="UP000663829">
    <property type="component" value="Unassembled WGS sequence"/>
</dbReference>
<dbReference type="Pfam" id="PF17852">
    <property type="entry name" value="Dynein_AAA_lid"/>
    <property type="match status" value="1"/>
</dbReference>
<gene>
    <name evidence="4" type="ORF">GPM918_LOCUS22345</name>
    <name evidence="5" type="ORF">SRO942_LOCUS22337</name>
</gene>
<organism evidence="4 6">
    <name type="scientific">Didymodactylos carnosus</name>
    <dbReference type="NCBI Taxonomy" id="1234261"/>
    <lineage>
        <taxon>Eukaryota</taxon>
        <taxon>Metazoa</taxon>
        <taxon>Spiralia</taxon>
        <taxon>Gnathifera</taxon>
        <taxon>Rotifera</taxon>
        <taxon>Eurotatoria</taxon>
        <taxon>Bdelloidea</taxon>
        <taxon>Philodinida</taxon>
        <taxon>Philodinidae</taxon>
        <taxon>Didymodactylos</taxon>
    </lineage>
</organism>
<keyword evidence="6" id="KW-1185">Reference proteome</keyword>
<dbReference type="Pfam" id="PF12774">
    <property type="entry name" value="AAA_6"/>
    <property type="match status" value="2"/>
</dbReference>
<dbReference type="GO" id="GO:0051959">
    <property type="term" value="F:dynein light intermediate chain binding"/>
    <property type="evidence" value="ECO:0007669"/>
    <property type="project" value="InterPro"/>
</dbReference>
<dbReference type="GO" id="GO:0008569">
    <property type="term" value="F:minus-end-directed microtubule motor activity"/>
    <property type="evidence" value="ECO:0007669"/>
    <property type="project" value="TreeGrafter"/>
</dbReference>
<dbReference type="OrthoDB" id="424310at2759"/>
<dbReference type="InterPro" id="IPR041466">
    <property type="entry name" value="Dynein_AAA5_ext"/>
</dbReference>
<evidence type="ECO:0000259" key="1">
    <source>
        <dbReference type="Pfam" id="PF08393"/>
    </source>
</evidence>
<accession>A0A814UFX9</accession>
<dbReference type="Gene3D" id="1.20.140.100">
    <property type="entry name" value="Dynein heavy chain, N-terminal domain 2"/>
    <property type="match status" value="1"/>
</dbReference>
<proteinExistence type="predicted"/>
<dbReference type="InterPro" id="IPR013602">
    <property type="entry name" value="Dynein_heavy_linker"/>
</dbReference>
<dbReference type="EMBL" id="CAJOBC010007619">
    <property type="protein sequence ID" value="CAF3937903.1"/>
    <property type="molecule type" value="Genomic_DNA"/>
</dbReference>
<evidence type="ECO:0000259" key="3">
    <source>
        <dbReference type="Pfam" id="PF17852"/>
    </source>
</evidence>
<sequence>MLFPMDRLLLLHCNESFHGNDSRQKQFQEYYNTLGNIKRITELWAQTQNKWIFLRSALANLTINENDRQMKQLQINFLDMDENFRHFQKMVFQSPSVAALAKVENNRQNFEKWLAIACDLVYQLEFYLVEQYRQQFGRFYFLTNSNLIDLIACGQDPRLYVPYVRQLFNGIQNMEFYLPEEAISGGQINSATMDVYAYRLEASSVSNNHDEKLQLYQHLKLISPPVSSDTVQSSQLISSHSLCAWFQSLEQLTKISLAKQFRQLLVEKLQKRSDLILKTRYKIESKQKTTELSSTDQYSIQIVNLVENVIFSIELASIMKQKNIKILMKSLRKSIENSIKERSPILQLNKNVKDYYQNMAFIMQKLYNRDIIMMQYVNKIPYDFEYLDLSTNFVISPVVERTMFHLIQSMQSYQIGVLQSEPQIGRTSTVHVLAQMCGINCTNFYCNELSQIDQIKYFFYGILKSTNWILLENMQRLTYECLSILAIQIKHLKSLFENNNPIININSHEKRYRRQSQSDSTIDKTKSFNKYHSFDLPLSKYDITTDSQLNQFYERTYANGHLSINREIIKIPLTIGIFATSYYTPLTSNIKFECRTISITLPDTQHLIETLLYSNGLFDINQTNECKKLATNLTATIDYIQLLFDKIKNHYSPFILLKEIISQTIILLSKNTNSIDQNLFQAIIHTMKHYDYISSMNDFLIIKDVINKFLKSSSTQTYTKQDIIEEFITNLQQQAIDDKINCDDKMLNDASILMSSLKYSNLIFLTGQAGSGKSTLLRLVERTVNKILASQNVENASSSQSSSAVDNTSSSMTPQVTTMKIYPNSYARNELFGIDNTISNQLLYNWTKSNLTKQSSNERIDDTNDNNLQQKWLILDVNSRENNWFTSDMINSLYDSITTNRSIENLKILVESDTLLNDSPSIIGRAFILHCEPVNYQVIIQATINDIQAKFHLQQNKISFVNEFIDQIIEPYLLYIQKNQIYDYSDCRQYSAITLVQSFNTILYAFIDEHLVEIQQQNDDTTKINGLQHVFAYSFIWSFVQTIHTR</sequence>
<evidence type="ECO:0008006" key="7">
    <source>
        <dbReference type="Google" id="ProtNLM"/>
    </source>
</evidence>
<dbReference type="GO" id="GO:0005524">
    <property type="term" value="F:ATP binding"/>
    <property type="evidence" value="ECO:0007669"/>
    <property type="project" value="InterPro"/>
</dbReference>
<dbReference type="Gene3D" id="3.20.180.20">
    <property type="entry name" value="Dynein heavy chain, N-terminal domain 2"/>
    <property type="match status" value="1"/>
</dbReference>
<feature type="domain" description="Dynein heavy chain linker" evidence="1">
    <location>
        <begin position="24"/>
        <end position="263"/>
    </location>
</feature>
<feature type="domain" description="Dynein heavy chain hydrolytic ATP-binding dynein motor region" evidence="2">
    <location>
        <begin position="583"/>
        <end position="774"/>
    </location>
</feature>
<dbReference type="GO" id="GO:0045505">
    <property type="term" value="F:dynein intermediate chain binding"/>
    <property type="evidence" value="ECO:0007669"/>
    <property type="project" value="InterPro"/>
</dbReference>
<dbReference type="GO" id="GO:0036156">
    <property type="term" value="C:inner dynein arm"/>
    <property type="evidence" value="ECO:0007669"/>
    <property type="project" value="TreeGrafter"/>
</dbReference>
<dbReference type="GO" id="GO:0060294">
    <property type="term" value="P:cilium movement involved in cell motility"/>
    <property type="evidence" value="ECO:0007669"/>
    <property type="project" value="TreeGrafter"/>
</dbReference>
<name>A0A814UFX9_9BILA</name>
<dbReference type="AlphaFoldDB" id="A0A814UFX9"/>
<dbReference type="Proteomes" id="UP000681722">
    <property type="component" value="Unassembled WGS sequence"/>
</dbReference>
<evidence type="ECO:0000313" key="4">
    <source>
        <dbReference type="EMBL" id="CAF1174170.1"/>
    </source>
</evidence>
<evidence type="ECO:0000313" key="5">
    <source>
        <dbReference type="EMBL" id="CAF3937903.1"/>
    </source>
</evidence>
<dbReference type="InterPro" id="IPR042222">
    <property type="entry name" value="Dynein_2_N"/>
</dbReference>
<reference evidence="4" key="1">
    <citation type="submission" date="2021-02" db="EMBL/GenBank/DDBJ databases">
        <authorList>
            <person name="Nowell W R."/>
        </authorList>
    </citation>
    <scope>NUCLEOTIDE SEQUENCE</scope>
</reference>
<dbReference type="EMBL" id="CAJNOQ010007622">
    <property type="protein sequence ID" value="CAF1174170.1"/>
    <property type="molecule type" value="Genomic_DNA"/>
</dbReference>
<feature type="domain" description="Dynein heavy chain hydrolytic ATP-binding dynein motor region" evidence="2">
    <location>
        <begin position="382"/>
        <end position="510"/>
    </location>
</feature>
<feature type="domain" description="Dynein heavy chain AAA 5 extension" evidence="3">
    <location>
        <begin position="962"/>
        <end position="1043"/>
    </location>
</feature>
<dbReference type="Gene3D" id="3.40.50.300">
    <property type="entry name" value="P-loop containing nucleotide triphosphate hydrolases"/>
    <property type="match status" value="2"/>
</dbReference>
<dbReference type="PANTHER" id="PTHR10676:SF359">
    <property type="entry name" value="DYNEIN HEAVY CHAIN DOMAIN-CONTAINING PROTEIN 1"/>
    <property type="match status" value="1"/>
</dbReference>
<protein>
    <recommendedName>
        <fullName evidence="7">Dynein heavy chain</fullName>
    </recommendedName>
</protein>
<evidence type="ECO:0000259" key="2">
    <source>
        <dbReference type="Pfam" id="PF12774"/>
    </source>
</evidence>
<dbReference type="InterPro" id="IPR042228">
    <property type="entry name" value="Dynein_linker_3"/>
</dbReference>
<evidence type="ECO:0000313" key="6">
    <source>
        <dbReference type="Proteomes" id="UP000663829"/>
    </source>
</evidence>
<dbReference type="InterPro" id="IPR026983">
    <property type="entry name" value="DHC"/>
</dbReference>
<dbReference type="InterPro" id="IPR027417">
    <property type="entry name" value="P-loop_NTPase"/>
</dbReference>
<dbReference type="InterPro" id="IPR035699">
    <property type="entry name" value="AAA_6"/>
</dbReference>
<dbReference type="Pfam" id="PF08393">
    <property type="entry name" value="DHC_N2"/>
    <property type="match status" value="1"/>
</dbReference>
<comment type="caution">
    <text evidence="4">The sequence shown here is derived from an EMBL/GenBank/DDBJ whole genome shotgun (WGS) entry which is preliminary data.</text>
</comment>
<dbReference type="GO" id="GO:0097729">
    <property type="term" value="C:9+2 motile cilium"/>
    <property type="evidence" value="ECO:0007669"/>
    <property type="project" value="TreeGrafter"/>
</dbReference>
<dbReference type="PANTHER" id="PTHR10676">
    <property type="entry name" value="DYNEIN HEAVY CHAIN FAMILY PROTEIN"/>
    <property type="match status" value="1"/>
</dbReference>